<comment type="cofactor">
    <cofactor evidence="1">
        <name>Fe cation</name>
        <dbReference type="ChEBI" id="CHEBI:24875"/>
    </cofactor>
</comment>
<dbReference type="InterPro" id="IPR008775">
    <property type="entry name" value="Phytyl_CoA_dOase-like"/>
</dbReference>
<accession>A0A1Y2H4V1</accession>
<keyword evidence="5" id="KW-0223">Dioxygenase</keyword>
<proteinExistence type="inferred from homology"/>
<evidence type="ECO:0000256" key="2">
    <source>
        <dbReference type="ARBA" id="ARBA00005830"/>
    </source>
</evidence>
<dbReference type="Proteomes" id="UP000193411">
    <property type="component" value="Unassembled WGS sequence"/>
</dbReference>
<dbReference type="Pfam" id="PF05721">
    <property type="entry name" value="PhyH"/>
    <property type="match status" value="1"/>
</dbReference>
<evidence type="ECO:0000256" key="3">
    <source>
        <dbReference type="ARBA" id="ARBA00022723"/>
    </source>
</evidence>
<comment type="similarity">
    <text evidence="2">Belongs to the PhyH family.</text>
</comment>
<dbReference type="SUPFAM" id="SSF51197">
    <property type="entry name" value="Clavaminate synthase-like"/>
    <property type="match status" value="1"/>
</dbReference>
<organism evidence="5 6">
    <name type="scientific">Catenaria anguillulae PL171</name>
    <dbReference type="NCBI Taxonomy" id="765915"/>
    <lineage>
        <taxon>Eukaryota</taxon>
        <taxon>Fungi</taxon>
        <taxon>Fungi incertae sedis</taxon>
        <taxon>Blastocladiomycota</taxon>
        <taxon>Blastocladiomycetes</taxon>
        <taxon>Blastocladiales</taxon>
        <taxon>Catenariaceae</taxon>
        <taxon>Catenaria</taxon>
    </lineage>
</organism>
<evidence type="ECO:0000313" key="6">
    <source>
        <dbReference type="Proteomes" id="UP000193411"/>
    </source>
</evidence>
<evidence type="ECO:0000256" key="4">
    <source>
        <dbReference type="ARBA" id="ARBA00023004"/>
    </source>
</evidence>
<comment type="caution">
    <text evidence="5">The sequence shown here is derived from an EMBL/GenBank/DDBJ whole genome shotgun (WGS) entry which is preliminary data.</text>
</comment>
<keyword evidence="3" id="KW-0479">Metal-binding</keyword>
<dbReference type="PANTHER" id="PTHR20883:SF15">
    <property type="entry name" value="PHYTANOYL-COA DIOXYGENASE DOMAIN-CONTAINING PROTEIN 1"/>
    <property type="match status" value="1"/>
</dbReference>
<keyword evidence="5" id="KW-0560">Oxidoreductase</keyword>
<dbReference type="GO" id="GO:0046872">
    <property type="term" value="F:metal ion binding"/>
    <property type="evidence" value="ECO:0007669"/>
    <property type="project" value="UniProtKB-KW"/>
</dbReference>
<evidence type="ECO:0000256" key="1">
    <source>
        <dbReference type="ARBA" id="ARBA00001962"/>
    </source>
</evidence>
<dbReference type="Gene3D" id="2.60.120.620">
    <property type="entry name" value="q2cbj1_9rhob like domain"/>
    <property type="match status" value="1"/>
</dbReference>
<sequence length="298" mass="33492">MTTSATNGDSAKFVFTDDLKAKFLNDGYLIIPDFFTTTDAAVLKARADELLHSMDLSTHPMTTFATGGKDGTKHVGDKYFLESGDAIRYFFEEDAIDKQTGKLLKPKERAINKIGHALHVLDDKYREFSHRPAVIDIVRKLDFEKPVILQSMLIFKQPEIGGAVPPHQDSTFLHTDPPSAVGFWFALEDCTLQNGCLTFVPGSHKTTPITRRFVRVHPSGEGGTTFEPEGVPHSYEQFKPEDYVVGEVKAGSLVLIHGGISRYIYTFHMIDGALKYDEKNWLQPTKDLPFDNVYEHQH</sequence>
<dbReference type="GO" id="GO:0051213">
    <property type="term" value="F:dioxygenase activity"/>
    <property type="evidence" value="ECO:0007669"/>
    <property type="project" value="UniProtKB-KW"/>
</dbReference>
<dbReference type="AlphaFoldDB" id="A0A1Y2H4V1"/>
<dbReference type="OrthoDB" id="445007at2759"/>
<keyword evidence="4" id="KW-0408">Iron</keyword>
<protein>
    <submittedName>
        <fullName evidence="5">Phytanoyl-CoA dioxygenase</fullName>
    </submittedName>
</protein>
<reference evidence="5 6" key="1">
    <citation type="submission" date="2016-07" db="EMBL/GenBank/DDBJ databases">
        <title>Pervasive Adenine N6-methylation of Active Genes in Fungi.</title>
        <authorList>
            <consortium name="DOE Joint Genome Institute"/>
            <person name="Mondo S.J."/>
            <person name="Dannebaum R.O."/>
            <person name="Kuo R.C."/>
            <person name="Labutti K."/>
            <person name="Haridas S."/>
            <person name="Kuo A."/>
            <person name="Salamov A."/>
            <person name="Ahrendt S.R."/>
            <person name="Lipzen A."/>
            <person name="Sullivan W."/>
            <person name="Andreopoulos W.B."/>
            <person name="Clum A."/>
            <person name="Lindquist E."/>
            <person name="Daum C."/>
            <person name="Ramamoorthy G.K."/>
            <person name="Gryganskyi A."/>
            <person name="Culley D."/>
            <person name="Magnuson J.K."/>
            <person name="James T.Y."/>
            <person name="O'Malley M.A."/>
            <person name="Stajich J.E."/>
            <person name="Spatafora J.W."/>
            <person name="Visel A."/>
            <person name="Grigoriev I.V."/>
        </authorList>
    </citation>
    <scope>NUCLEOTIDE SEQUENCE [LARGE SCALE GENOMIC DNA]</scope>
    <source>
        <strain evidence="5 6">PL171</strain>
    </source>
</reference>
<name>A0A1Y2H4V1_9FUNG</name>
<dbReference type="STRING" id="765915.A0A1Y2H4V1"/>
<dbReference type="EMBL" id="MCFL01000156">
    <property type="protein sequence ID" value="ORZ29600.1"/>
    <property type="molecule type" value="Genomic_DNA"/>
</dbReference>
<keyword evidence="6" id="KW-1185">Reference proteome</keyword>
<evidence type="ECO:0000313" key="5">
    <source>
        <dbReference type="EMBL" id="ORZ29600.1"/>
    </source>
</evidence>
<dbReference type="PANTHER" id="PTHR20883">
    <property type="entry name" value="PHYTANOYL-COA DIOXYGENASE DOMAIN CONTAINING 1"/>
    <property type="match status" value="1"/>
</dbReference>
<gene>
    <name evidence="5" type="ORF">BCR44DRAFT_1480821</name>
</gene>